<evidence type="ECO:0000259" key="4">
    <source>
        <dbReference type="Pfam" id="PF13191"/>
    </source>
</evidence>
<dbReference type="InterPro" id="IPR027417">
    <property type="entry name" value="P-loop_NTPase"/>
</dbReference>
<dbReference type="Proteomes" id="UP001499863">
    <property type="component" value="Unassembled WGS sequence"/>
</dbReference>
<evidence type="ECO:0000256" key="3">
    <source>
        <dbReference type="SAM" id="MobiDB-lite"/>
    </source>
</evidence>
<sequence>MAGGEAVAAGGDGDGTGRDGCPLHEREAEIRSARQAVRALTGPDGTGLGELLLYTGAAGLGKTAMLTEVRREAKRAGCTVLFARGGERQRHEPFRVVRQLVRPVLAALSDEERAQVFGPWEDIVGPAVGLQPPGGRLDPQGVRDGLDFVLTRLVRRRSPLAVIVDDLHWADAESLGWLASFAVGARELPALLVLACRDEFPDDALTLQHGLVGRADRRHRLRPLQPVSVARLVRAALGARAEDAFCRHVWAVTAGNPYETTALLREVADQRLDPTEESAAQLRELAAGTRGMTLRHWLDKIGPTAVRFAWAASMLGTDIRPDLAAVICAQGPETAAESVRELRRHGVLAGAPGGRLEFVHPLIATSVYQSMPPATRTGMHGVAAVETENAGLGLLTASRHLLETLPEGDTAIVAKLRQAAREHLAIGAPEAAQRCLRRAISEPPADRDRAEVLYELGCSALLTDPATTVNQLRLALADPHGLSPELRVDAIFRLAQALAHSNRLGDAAAVCADEAARTPPGPGRLRLEVAHFMFAAFQSEDADGPGRSRRLAEFDRMLATVGMAFRDVAFGDTASGGAAFGSTASGDTAAAGAPPPEEAIFEHTGLAHAVAVLRCWDLTLRGVDRDEAIALAESALPGGRLPRSLGWTNTVWGFELPGILGISYLYADRVDRAEELFTEAVRAYEVAGWSGGHLGFAYLLTGMLRFRCGALAEAEDYLRRALRIAERIGPGVPLHWDAVGALAETLAARGRLPEALELAQEHAFGPPYPTVMVLPDAPTLYGRLLLARGDTAGAAETLTAAGAALDARGWRNTVWAPWLAHLARALAPEQPDRARDLAEESVRRARVTGTDSAIGSTLRLCAAVHEGPRAAELLAQAVRHLERSPARYEHAIALVDLGEALGATAAARRALTRGLELATHCGADGLATRAGTLLHTGTPG</sequence>
<dbReference type="PANTHER" id="PTHR16305">
    <property type="entry name" value="TESTICULAR SOLUBLE ADENYLYL CYCLASE"/>
    <property type="match status" value="1"/>
</dbReference>
<dbReference type="EMBL" id="BAAAKJ010000122">
    <property type="protein sequence ID" value="GAA1392345.1"/>
    <property type="molecule type" value="Genomic_DNA"/>
</dbReference>
<organism evidence="5 6">
    <name type="scientific">Kitasatospora putterlickiae</name>
    <dbReference type="NCBI Taxonomy" id="221725"/>
    <lineage>
        <taxon>Bacteria</taxon>
        <taxon>Bacillati</taxon>
        <taxon>Actinomycetota</taxon>
        <taxon>Actinomycetes</taxon>
        <taxon>Kitasatosporales</taxon>
        <taxon>Streptomycetaceae</taxon>
        <taxon>Kitasatospora</taxon>
    </lineage>
</organism>
<protein>
    <submittedName>
        <fullName evidence="5">AAA family ATPase</fullName>
    </submittedName>
</protein>
<dbReference type="InterPro" id="IPR011990">
    <property type="entry name" value="TPR-like_helical_dom_sf"/>
</dbReference>
<comment type="caution">
    <text evidence="5">The sequence shown here is derived from an EMBL/GenBank/DDBJ whole genome shotgun (WGS) entry which is preliminary data.</text>
</comment>
<feature type="region of interest" description="Disordered" evidence="3">
    <location>
        <begin position="1"/>
        <end position="22"/>
    </location>
</feature>
<proteinExistence type="predicted"/>
<reference evidence="6" key="1">
    <citation type="journal article" date="2019" name="Int. J. Syst. Evol. Microbiol.">
        <title>The Global Catalogue of Microorganisms (GCM) 10K type strain sequencing project: providing services to taxonomists for standard genome sequencing and annotation.</title>
        <authorList>
            <consortium name="The Broad Institute Genomics Platform"/>
            <consortium name="The Broad Institute Genome Sequencing Center for Infectious Disease"/>
            <person name="Wu L."/>
            <person name="Ma J."/>
        </authorList>
    </citation>
    <scope>NUCLEOTIDE SEQUENCE [LARGE SCALE GENOMIC DNA]</scope>
    <source>
        <strain evidence="6">JCM 12393</strain>
    </source>
</reference>
<keyword evidence="6" id="KW-1185">Reference proteome</keyword>
<evidence type="ECO:0000313" key="5">
    <source>
        <dbReference type="EMBL" id="GAA1392345.1"/>
    </source>
</evidence>
<dbReference type="Gene3D" id="1.25.40.10">
    <property type="entry name" value="Tetratricopeptide repeat domain"/>
    <property type="match status" value="1"/>
</dbReference>
<dbReference type="InterPro" id="IPR041664">
    <property type="entry name" value="AAA_16"/>
</dbReference>
<dbReference type="Pfam" id="PF13191">
    <property type="entry name" value="AAA_16"/>
    <property type="match status" value="1"/>
</dbReference>
<evidence type="ECO:0000256" key="1">
    <source>
        <dbReference type="ARBA" id="ARBA00022741"/>
    </source>
</evidence>
<keyword evidence="1" id="KW-0547">Nucleotide-binding</keyword>
<evidence type="ECO:0000256" key="2">
    <source>
        <dbReference type="ARBA" id="ARBA00022840"/>
    </source>
</evidence>
<evidence type="ECO:0000313" key="6">
    <source>
        <dbReference type="Proteomes" id="UP001499863"/>
    </source>
</evidence>
<keyword evidence="2" id="KW-0067">ATP-binding</keyword>
<gene>
    <name evidence="5" type="ORF">GCM10009639_23760</name>
</gene>
<accession>A0ABP4IND7</accession>
<dbReference type="PANTHER" id="PTHR16305:SF35">
    <property type="entry name" value="TRANSCRIPTIONAL ACTIVATOR DOMAIN"/>
    <property type="match status" value="1"/>
</dbReference>
<name>A0ABP4IND7_9ACTN</name>
<feature type="domain" description="Orc1-like AAA ATPase" evidence="4">
    <location>
        <begin position="25"/>
        <end position="187"/>
    </location>
</feature>
<dbReference type="SUPFAM" id="SSF52540">
    <property type="entry name" value="P-loop containing nucleoside triphosphate hydrolases"/>
    <property type="match status" value="1"/>
</dbReference>
<dbReference type="SUPFAM" id="SSF48452">
    <property type="entry name" value="TPR-like"/>
    <property type="match status" value="1"/>
</dbReference>